<feature type="domain" description="ABC transporter" evidence="11">
    <location>
        <begin position="335"/>
        <end position="572"/>
    </location>
</feature>
<dbReference type="KEGG" id="cted:CTEST_04965"/>
<feature type="transmembrane region" description="Helical" evidence="10">
    <location>
        <begin position="245"/>
        <end position="266"/>
    </location>
</feature>
<dbReference type="PROSITE" id="PS50929">
    <property type="entry name" value="ABC_TM1F"/>
    <property type="match status" value="2"/>
</dbReference>
<reference evidence="13 14" key="1">
    <citation type="journal article" date="2015" name="Genome Announc.">
        <title>Complete Genome Sequence of the Type Strain Corynebacterium testudinoris DSM 44614, Recovered from Necrotic Lesions in the Mouth of a Tortoise.</title>
        <authorList>
            <person name="Ruckert C."/>
            <person name="Kriete M."/>
            <person name="Jaenicke S."/>
            <person name="Winkler A."/>
            <person name="Tauch A."/>
        </authorList>
    </citation>
    <scope>NUCLEOTIDE SEQUENCE [LARGE SCALE GENOMIC DNA]</scope>
    <source>
        <strain evidence="13 14">DSM 44614</strain>
    </source>
</reference>
<feature type="transmembrane region" description="Helical" evidence="10">
    <location>
        <begin position="129"/>
        <end position="151"/>
    </location>
</feature>
<dbReference type="PATRIC" id="fig|136857.5.peg.987"/>
<feature type="transmembrane region" description="Helical" evidence="10">
    <location>
        <begin position="777"/>
        <end position="800"/>
    </location>
</feature>
<evidence type="ECO:0000259" key="11">
    <source>
        <dbReference type="PROSITE" id="PS50893"/>
    </source>
</evidence>
<keyword evidence="5" id="KW-0547">Nucleotide-binding</keyword>
<dbReference type="AlphaFoldDB" id="A0A0G3H6R0"/>
<dbReference type="GO" id="GO:0016887">
    <property type="term" value="F:ATP hydrolysis activity"/>
    <property type="evidence" value="ECO:0007669"/>
    <property type="project" value="InterPro"/>
</dbReference>
<dbReference type="SMART" id="SM00382">
    <property type="entry name" value="AAA"/>
    <property type="match status" value="2"/>
</dbReference>
<proteinExistence type="inferred from homology"/>
<feature type="transmembrane region" description="Helical" evidence="10">
    <location>
        <begin position="157"/>
        <end position="175"/>
    </location>
</feature>
<dbReference type="InterPro" id="IPR003439">
    <property type="entry name" value="ABC_transporter-like_ATP-bd"/>
</dbReference>
<evidence type="ECO:0000256" key="8">
    <source>
        <dbReference type="ARBA" id="ARBA00023136"/>
    </source>
</evidence>
<dbReference type="GO" id="GO:0005886">
    <property type="term" value="C:plasma membrane"/>
    <property type="evidence" value="ECO:0007669"/>
    <property type="project" value="UniProtKB-SubCell"/>
</dbReference>
<dbReference type="InterPro" id="IPR017871">
    <property type="entry name" value="ABC_transporter-like_CS"/>
</dbReference>
<name>A0A0G3H6R0_9CORY</name>
<evidence type="ECO:0000256" key="1">
    <source>
        <dbReference type="ARBA" id="ARBA00004651"/>
    </source>
</evidence>
<dbReference type="InterPro" id="IPR036640">
    <property type="entry name" value="ABC1_TM_sf"/>
</dbReference>
<keyword evidence="3" id="KW-1003">Cell membrane</keyword>
<dbReference type="FunFam" id="3.40.50.300:FF:000604">
    <property type="entry name" value="ABC transporter B family member 28"/>
    <property type="match status" value="1"/>
</dbReference>
<dbReference type="EMBL" id="CP011545">
    <property type="protein sequence ID" value="AKK08440.1"/>
    <property type="molecule type" value="Genomic_DNA"/>
</dbReference>
<dbReference type="PANTHER" id="PTHR43394">
    <property type="entry name" value="ATP-DEPENDENT PERMEASE MDL1, MITOCHONDRIAL"/>
    <property type="match status" value="1"/>
</dbReference>
<feature type="transmembrane region" description="Helical" evidence="10">
    <location>
        <begin position="704"/>
        <end position="728"/>
    </location>
</feature>
<dbReference type="Proteomes" id="UP000035540">
    <property type="component" value="Chromosome"/>
</dbReference>
<dbReference type="Pfam" id="PF00664">
    <property type="entry name" value="ABC_membrane"/>
    <property type="match status" value="2"/>
</dbReference>
<keyword evidence="7 10" id="KW-1133">Transmembrane helix</keyword>
<feature type="transmembrane region" description="Helical" evidence="10">
    <location>
        <begin position="806"/>
        <end position="825"/>
    </location>
</feature>
<dbReference type="Pfam" id="PF00005">
    <property type="entry name" value="ABC_tran"/>
    <property type="match status" value="2"/>
</dbReference>
<dbReference type="CDD" id="cd18543">
    <property type="entry name" value="ABC_6TM_Rv0194_D1_like"/>
    <property type="match status" value="1"/>
</dbReference>
<evidence type="ECO:0000256" key="2">
    <source>
        <dbReference type="ARBA" id="ARBA00022448"/>
    </source>
</evidence>
<dbReference type="SUPFAM" id="SSF52540">
    <property type="entry name" value="P-loop containing nucleoside triphosphate hydrolases"/>
    <property type="match status" value="2"/>
</dbReference>
<sequence>MLRQRRGVTIAALVATVGAVLFEVAIPLLTGSAVDVATGAITSTPATELFQQWSPLTAIIVVLVLVAVGRFACQFARRYTAGRLSIGTQHTLRVRLLDSLQRLDGPGQDNIVTGQVVSRSISDLNATQGLVAMGPLALGLLIQLVVTAVVMFSVSPLLTLIACAFLPLIVAVALFSRRTMYAANWVAQQATADLATHVEQTVTGVRVVKAFAQETREVGRLDALGRTLYAVKMRSAKLMARYQPLLQNLPQLALVVNILLGGWMAIRGDITVGTFFAFSVYLTSMTQIVSMLSGMIVTFQMGLASLDRIADILDLRPSRVDPADPLTIPEGPLGLAVDAVTFDTDGRRVLDSLSLTVPAGGSLALIGPPGSGKSMAVQLLGGFYQPDAGSLSLIDAAGTPLPYGQLTLATLRQAVTCVFDEPFLYSSTIRDNITMGATATEEEIRRAAELAQAVSFIEELPDGFDTVVGERGLTLSGGQRQRIALARALFARPRILILDDATSAIDAATEARIIHGLRAELNDVTIVSVAHRQSTLDLADNVAIVDSGRVVASGPVSEVSTDPQFLAVMDPTPLQREIGPDPAHDALWPAETQHGRQEHIIDSSAVVGGRGGGGRGIGAITATPELLERVDKLPPATEEPGLDSARIREDLSDFHLRDLFRSVCFLILGVIALLIVGVLASLAFPTLMRWAVDFGVGRDSVGTLWEIAGAGLVVVAISWAAAVALVIYTSRTGERLLYSLRLRSYAHLQRLSMSFYETTMSGRIMTRMTTDIDTLSSFLQTGLAQAIVSVGTLVGILVMLAYTDAGLSLVAVAAIPLIVVVTIIFRRISTRLYAQAREQISTVNATFQEDINGLRTAQMHGRTPLALATFERESERYRRLRVRSQAAVALYFPGVNAISQITTALVLGVGASRVAGGDLTAGVLVAFVMYLAQLYGPIQQLGQIFDSWQQAAVGFRRITDLLAHKPTVDDTGTDPDAGRAARGPLALHDVSFSYGPDSPLVAEDMNLTIAPGTTLALVGPTGAGKSTVVKLLARFYDPVTGEVTASGTDIRNFPLPQWRRRIAQVPQEAHLFMGTIAENIAYGEPEATDSDIEDAVRRIGALAIIADIPGGFRHNVGERGRGLSSGQRQLIALARAELLRPDVMLLDEATATLDPATEAAVLDASDRITRERTSIVVAHRLATAARADRILVIDEGRIIEDGTHSALLERNGVYAGMWHSHR</sequence>
<dbReference type="InterPro" id="IPR039421">
    <property type="entry name" value="Type_1_exporter"/>
</dbReference>
<keyword evidence="6" id="KW-0067">ATP-binding</keyword>
<dbReference type="GO" id="GO:0005524">
    <property type="term" value="F:ATP binding"/>
    <property type="evidence" value="ECO:0007669"/>
    <property type="project" value="UniProtKB-KW"/>
</dbReference>
<evidence type="ECO:0000256" key="5">
    <source>
        <dbReference type="ARBA" id="ARBA00022741"/>
    </source>
</evidence>
<evidence type="ECO:0000256" key="10">
    <source>
        <dbReference type="SAM" id="Phobius"/>
    </source>
</evidence>
<dbReference type="PROSITE" id="PS00211">
    <property type="entry name" value="ABC_TRANSPORTER_1"/>
    <property type="match status" value="1"/>
</dbReference>
<dbReference type="InterPro" id="IPR027417">
    <property type="entry name" value="P-loop_NTPase"/>
</dbReference>
<dbReference type="PANTHER" id="PTHR43394:SF1">
    <property type="entry name" value="ATP-BINDING CASSETTE SUB-FAMILY B MEMBER 10, MITOCHONDRIAL"/>
    <property type="match status" value="1"/>
</dbReference>
<feature type="transmembrane region" description="Helical" evidence="10">
    <location>
        <begin position="278"/>
        <end position="299"/>
    </location>
</feature>
<feature type="transmembrane region" description="Helical" evidence="10">
    <location>
        <begin position="919"/>
        <end position="938"/>
    </location>
</feature>
<feature type="domain" description="ABC transmembrane type-1" evidence="12">
    <location>
        <begin position="10"/>
        <end position="301"/>
    </location>
</feature>
<dbReference type="FunFam" id="3.40.50.300:FF:000299">
    <property type="entry name" value="ABC transporter ATP-binding protein/permease"/>
    <property type="match status" value="1"/>
</dbReference>
<gene>
    <name evidence="13" type="ORF">CTEST_04965</name>
</gene>
<evidence type="ECO:0000313" key="13">
    <source>
        <dbReference type="EMBL" id="AKK08440.1"/>
    </source>
</evidence>
<feature type="transmembrane region" description="Helical" evidence="10">
    <location>
        <begin position="663"/>
        <end position="684"/>
    </location>
</feature>
<feature type="transmembrane region" description="Helical" evidence="10">
    <location>
        <begin position="886"/>
        <end position="907"/>
    </location>
</feature>
<accession>A0A0G3H6R0</accession>
<comment type="similarity">
    <text evidence="9">Belongs to the ABC transporter superfamily. Lipid exporter (TC 3.A.1.106) family.</text>
</comment>
<reference evidence="14" key="2">
    <citation type="submission" date="2015-05" db="EMBL/GenBank/DDBJ databases">
        <title>Complete genome sequence of Corynebacterium testudinoris DSM 44614, recovered from necrotic lesions in the mouth of a tortoise.</title>
        <authorList>
            <person name="Ruckert C."/>
            <person name="Albersmeier A."/>
            <person name="Winkler A."/>
            <person name="Tauch A."/>
        </authorList>
    </citation>
    <scope>NUCLEOTIDE SEQUENCE [LARGE SCALE GENOMIC DNA]</scope>
    <source>
        <strain evidence="14">DSM 44614</strain>
    </source>
</reference>
<evidence type="ECO:0000313" key="14">
    <source>
        <dbReference type="Proteomes" id="UP000035540"/>
    </source>
</evidence>
<protein>
    <submittedName>
        <fullName evidence="13">ABC-type multidrug transport system, ATPase and permease component</fullName>
    </submittedName>
</protein>
<evidence type="ECO:0000259" key="12">
    <source>
        <dbReference type="PROSITE" id="PS50929"/>
    </source>
</evidence>
<evidence type="ECO:0000256" key="6">
    <source>
        <dbReference type="ARBA" id="ARBA00022840"/>
    </source>
</evidence>
<keyword evidence="2" id="KW-0813">Transport</keyword>
<dbReference type="Gene3D" id="3.40.50.300">
    <property type="entry name" value="P-loop containing nucleotide triphosphate hydrolases"/>
    <property type="match status" value="2"/>
</dbReference>
<evidence type="ECO:0000256" key="3">
    <source>
        <dbReference type="ARBA" id="ARBA00022475"/>
    </source>
</evidence>
<dbReference type="SUPFAM" id="SSF90123">
    <property type="entry name" value="ABC transporter transmembrane region"/>
    <property type="match status" value="2"/>
</dbReference>
<evidence type="ECO:0000256" key="4">
    <source>
        <dbReference type="ARBA" id="ARBA00022692"/>
    </source>
</evidence>
<evidence type="ECO:0000256" key="7">
    <source>
        <dbReference type="ARBA" id="ARBA00022989"/>
    </source>
</evidence>
<dbReference type="PROSITE" id="PS50893">
    <property type="entry name" value="ABC_TRANSPORTER_2"/>
    <property type="match status" value="2"/>
</dbReference>
<keyword evidence="4 10" id="KW-0812">Transmembrane</keyword>
<evidence type="ECO:0000256" key="9">
    <source>
        <dbReference type="ARBA" id="ARBA00061644"/>
    </source>
</evidence>
<feature type="transmembrane region" description="Helical" evidence="10">
    <location>
        <begin position="55"/>
        <end position="73"/>
    </location>
</feature>
<dbReference type="InterPro" id="IPR003593">
    <property type="entry name" value="AAA+_ATPase"/>
</dbReference>
<dbReference type="GO" id="GO:0005737">
    <property type="term" value="C:cytoplasm"/>
    <property type="evidence" value="ECO:0007669"/>
    <property type="project" value="UniProtKB-ARBA"/>
</dbReference>
<keyword evidence="8 10" id="KW-0472">Membrane</keyword>
<dbReference type="InterPro" id="IPR011527">
    <property type="entry name" value="ABC1_TM_dom"/>
</dbReference>
<comment type="subcellular location">
    <subcellularLocation>
        <location evidence="1">Cell membrane</location>
        <topology evidence="1">Multi-pass membrane protein</topology>
    </subcellularLocation>
</comment>
<feature type="domain" description="ABC transporter" evidence="11">
    <location>
        <begin position="985"/>
        <end position="1220"/>
    </location>
</feature>
<dbReference type="CDD" id="cd18546">
    <property type="entry name" value="ABC_6TM_Rv0194_D2_like"/>
    <property type="match status" value="1"/>
</dbReference>
<dbReference type="Gene3D" id="1.20.1560.10">
    <property type="entry name" value="ABC transporter type 1, transmembrane domain"/>
    <property type="match status" value="2"/>
</dbReference>
<feature type="domain" description="ABC transmembrane type-1" evidence="12">
    <location>
        <begin position="668"/>
        <end position="950"/>
    </location>
</feature>
<keyword evidence="14" id="KW-1185">Reference proteome</keyword>
<organism evidence="13 14">
    <name type="scientific">Corynebacterium testudinoris</name>
    <dbReference type="NCBI Taxonomy" id="136857"/>
    <lineage>
        <taxon>Bacteria</taxon>
        <taxon>Bacillati</taxon>
        <taxon>Actinomycetota</taxon>
        <taxon>Actinomycetes</taxon>
        <taxon>Mycobacteriales</taxon>
        <taxon>Corynebacteriaceae</taxon>
        <taxon>Corynebacterium</taxon>
    </lineage>
</organism>
<dbReference type="STRING" id="136857.CTEST_04965"/>
<dbReference type="GO" id="GO:0015421">
    <property type="term" value="F:ABC-type oligopeptide transporter activity"/>
    <property type="evidence" value="ECO:0007669"/>
    <property type="project" value="TreeGrafter"/>
</dbReference>